<evidence type="ECO:0000259" key="1">
    <source>
        <dbReference type="Pfam" id="PF04059"/>
    </source>
</evidence>
<name>A0A813DBF2_POLGL</name>
<dbReference type="InterPro" id="IPR007201">
    <property type="entry name" value="Mei2-like_Rrm_C"/>
</dbReference>
<protein>
    <recommendedName>
        <fullName evidence="1">Mei2-like C-terminal RNA recognition motif domain-containing protein</fullName>
    </recommendedName>
</protein>
<dbReference type="Pfam" id="PF04059">
    <property type="entry name" value="RRM_2"/>
    <property type="match status" value="1"/>
</dbReference>
<dbReference type="GO" id="GO:0003676">
    <property type="term" value="F:nucleic acid binding"/>
    <property type="evidence" value="ECO:0007669"/>
    <property type="project" value="InterPro"/>
</dbReference>
<dbReference type="Gene3D" id="3.30.70.330">
    <property type="match status" value="1"/>
</dbReference>
<dbReference type="AlphaFoldDB" id="A0A813DBF2"/>
<feature type="non-terminal residue" evidence="2">
    <location>
        <position position="1"/>
    </location>
</feature>
<dbReference type="Proteomes" id="UP000654075">
    <property type="component" value="Unassembled WGS sequence"/>
</dbReference>
<dbReference type="InterPro" id="IPR012677">
    <property type="entry name" value="Nucleotide-bd_a/b_plait_sf"/>
</dbReference>
<gene>
    <name evidence="2" type="ORF">PGLA1383_LOCUS2763</name>
</gene>
<sequence>MQDLSSLVPVANAAPEEHFDVVTCCYGYMFPEDKPKSLREAWRVLKPGGTLVTTYWVEMPMMKMAEQVLGDVLRASGMSQEEIVSQPLPPMNPMALSEPGLFKRMLEAAGFQASTITLQESSYPCNFGADEKTQAQLDELVQSGKLSNAHEVANEAFFRHAPDWMVKGTGGELLIFPVAIGSVFSGCRVSGSSGYLFLSSFHLPFSSCIYPLPPRIPFLAGRPALPPVLNLTVSKNCEAESVVEAVLSALLCGPATRCWPDPAFDSYSLPNNSEVWSSGPTWMDFTLTQLAAAMVEVPKLPFYQQTRAQLKDSSMFEIEVQSILRGQDTRTTIMVKWVAKWCTHQQFAKFLADCGLSDRYTFVYLPFDKKTEQAKGMAFVNFKSPKDVVAFLRCLDGDLVGRIAVPRIRPVVSWARLQGAKQLEDLLGPSQLFRDRWDKDFTKRPLLHDESSTEGSESARVSATCHLKADAPEFVPSK</sequence>
<dbReference type="InterPro" id="IPR035979">
    <property type="entry name" value="RBD_domain_sf"/>
</dbReference>
<evidence type="ECO:0000313" key="3">
    <source>
        <dbReference type="Proteomes" id="UP000654075"/>
    </source>
</evidence>
<accession>A0A813DBF2</accession>
<dbReference type="Pfam" id="PF01209">
    <property type="entry name" value="Ubie_methyltran"/>
    <property type="match status" value="1"/>
</dbReference>
<reference evidence="2" key="1">
    <citation type="submission" date="2021-02" db="EMBL/GenBank/DDBJ databases">
        <authorList>
            <person name="Dougan E. K."/>
            <person name="Rhodes N."/>
            <person name="Thang M."/>
            <person name="Chan C."/>
        </authorList>
    </citation>
    <scope>NUCLEOTIDE SEQUENCE</scope>
</reference>
<dbReference type="OrthoDB" id="417481at2759"/>
<dbReference type="EMBL" id="CAJNNV010000891">
    <property type="protein sequence ID" value="CAE8583813.1"/>
    <property type="molecule type" value="Genomic_DNA"/>
</dbReference>
<dbReference type="CDD" id="cd02440">
    <property type="entry name" value="AdoMet_MTases"/>
    <property type="match status" value="1"/>
</dbReference>
<proteinExistence type="predicted"/>
<dbReference type="Gene3D" id="3.40.50.150">
    <property type="entry name" value="Vaccinia Virus protein VP39"/>
    <property type="match status" value="1"/>
</dbReference>
<dbReference type="InterPro" id="IPR029063">
    <property type="entry name" value="SAM-dependent_MTases_sf"/>
</dbReference>
<evidence type="ECO:0000313" key="2">
    <source>
        <dbReference type="EMBL" id="CAE8583813.1"/>
    </source>
</evidence>
<dbReference type="SUPFAM" id="SSF54928">
    <property type="entry name" value="RNA-binding domain, RBD"/>
    <property type="match status" value="1"/>
</dbReference>
<dbReference type="SUPFAM" id="SSF53335">
    <property type="entry name" value="S-adenosyl-L-methionine-dependent methyltransferases"/>
    <property type="match status" value="1"/>
</dbReference>
<comment type="caution">
    <text evidence="2">The sequence shown here is derived from an EMBL/GenBank/DDBJ whole genome shotgun (WGS) entry which is preliminary data.</text>
</comment>
<dbReference type="PANTHER" id="PTHR43591">
    <property type="entry name" value="METHYLTRANSFERASE"/>
    <property type="match status" value="1"/>
</dbReference>
<keyword evidence="3" id="KW-1185">Reference proteome</keyword>
<feature type="domain" description="Mei2-like C-terminal RNA recognition motif" evidence="1">
    <location>
        <begin position="330"/>
        <end position="423"/>
    </location>
</feature>
<organism evidence="2 3">
    <name type="scientific">Polarella glacialis</name>
    <name type="common">Dinoflagellate</name>
    <dbReference type="NCBI Taxonomy" id="89957"/>
    <lineage>
        <taxon>Eukaryota</taxon>
        <taxon>Sar</taxon>
        <taxon>Alveolata</taxon>
        <taxon>Dinophyceae</taxon>
        <taxon>Suessiales</taxon>
        <taxon>Suessiaceae</taxon>
        <taxon>Polarella</taxon>
    </lineage>
</organism>